<dbReference type="STRING" id="52.CMC5_058750"/>
<dbReference type="Pfam" id="PF00149">
    <property type="entry name" value="Metallophos"/>
    <property type="match status" value="1"/>
</dbReference>
<dbReference type="Proteomes" id="UP000067626">
    <property type="component" value="Chromosome"/>
</dbReference>
<protein>
    <submittedName>
        <fullName evidence="3">Metallophosphatase</fullName>
    </submittedName>
</protein>
<dbReference type="SUPFAM" id="SSF56300">
    <property type="entry name" value="Metallo-dependent phosphatases"/>
    <property type="match status" value="1"/>
</dbReference>
<dbReference type="Gene3D" id="3.60.21.10">
    <property type="match status" value="1"/>
</dbReference>
<proteinExistence type="predicted"/>
<evidence type="ECO:0000259" key="2">
    <source>
        <dbReference type="Pfam" id="PF00149"/>
    </source>
</evidence>
<reference evidence="3 4" key="1">
    <citation type="submission" date="2015-07" db="EMBL/GenBank/DDBJ databases">
        <title>Genome analysis of myxobacterium Chondromyces crocatus Cm c5 reveals a high potential for natural compound synthesis and the genetic basis for the loss of fruiting body formation.</title>
        <authorList>
            <person name="Zaburannyi N."/>
            <person name="Bunk B."/>
            <person name="Maier J."/>
            <person name="Overmann J."/>
            <person name="Mueller R."/>
        </authorList>
    </citation>
    <scope>NUCLEOTIDE SEQUENCE [LARGE SCALE GENOMIC DNA]</scope>
    <source>
        <strain evidence="3 4">Cm c5</strain>
    </source>
</reference>
<dbReference type="InterPro" id="IPR029052">
    <property type="entry name" value="Metallo-depent_PP-like"/>
</dbReference>
<feature type="domain" description="Calcineurin-like phosphoesterase" evidence="2">
    <location>
        <begin position="10"/>
        <end position="268"/>
    </location>
</feature>
<dbReference type="GO" id="GO:0016787">
    <property type="term" value="F:hydrolase activity"/>
    <property type="evidence" value="ECO:0007669"/>
    <property type="project" value="InterPro"/>
</dbReference>
<dbReference type="PANTHER" id="PTHR47691">
    <property type="entry name" value="REGULATOR-RELATED"/>
    <property type="match status" value="1"/>
</dbReference>
<feature type="coiled-coil region" evidence="1">
    <location>
        <begin position="925"/>
        <end position="986"/>
    </location>
</feature>
<dbReference type="PANTHER" id="PTHR47691:SF3">
    <property type="entry name" value="HTH-TYPE TRANSCRIPTIONAL REGULATOR RV0890C-RELATED"/>
    <property type="match status" value="1"/>
</dbReference>
<dbReference type="SUPFAM" id="SSF52540">
    <property type="entry name" value="P-loop containing nucleoside triphosphate hydrolases"/>
    <property type="match status" value="1"/>
</dbReference>
<dbReference type="InterPro" id="IPR027417">
    <property type="entry name" value="P-loop_NTPase"/>
</dbReference>
<dbReference type="PATRIC" id="fig|52.7.peg.6481"/>
<dbReference type="Gene3D" id="3.40.50.300">
    <property type="entry name" value="P-loop containing nucleotide triphosphate hydrolases"/>
    <property type="match status" value="1"/>
</dbReference>
<dbReference type="EMBL" id="CP012159">
    <property type="protein sequence ID" value="AKT41669.1"/>
    <property type="molecule type" value="Genomic_DNA"/>
</dbReference>
<evidence type="ECO:0000313" key="4">
    <source>
        <dbReference type="Proteomes" id="UP000067626"/>
    </source>
</evidence>
<keyword evidence="4" id="KW-1185">Reference proteome</keyword>
<name>A0A0K1ELB0_CHOCO</name>
<dbReference type="SUPFAM" id="SSF48452">
    <property type="entry name" value="TPR-like"/>
    <property type="match status" value="1"/>
</dbReference>
<organism evidence="3 4">
    <name type="scientific">Chondromyces crocatus</name>
    <dbReference type="NCBI Taxonomy" id="52"/>
    <lineage>
        <taxon>Bacteria</taxon>
        <taxon>Pseudomonadati</taxon>
        <taxon>Myxococcota</taxon>
        <taxon>Polyangia</taxon>
        <taxon>Polyangiales</taxon>
        <taxon>Polyangiaceae</taxon>
        <taxon>Chondromyces</taxon>
    </lineage>
</organism>
<gene>
    <name evidence="3" type="ORF">CMC5_058750</name>
</gene>
<keyword evidence="1" id="KW-0175">Coiled coil</keyword>
<dbReference type="AlphaFoldDB" id="A0A0K1ELB0"/>
<evidence type="ECO:0000256" key="1">
    <source>
        <dbReference type="SAM" id="Coils"/>
    </source>
</evidence>
<evidence type="ECO:0000313" key="3">
    <source>
        <dbReference type="EMBL" id="AKT41669.1"/>
    </source>
</evidence>
<dbReference type="KEGG" id="ccro:CMC5_058750"/>
<sequence>MAGGMTEHRLRVLHISDLHERAARESEPWRRRRVLGEAWLRNLDDLLGDGVPVDLVCFTGDVADWGMPDEYTAATDLVESLLERLNLPKERLFVVPGNHDIQRKKNEDVWKRLRNVLLNSSAIERSRWLRGNALPRGYEQADRNKLLDRGEAFRAWLRALGREALLPAAPLHPHVGYRVTLRVRDLPFDVHIIGLDSAWLCGDDADSGKLLLTEDQVALLSTQADGQDLGGLRLALVHHPLSDLHDGDACRDLLAKHVDLLLRGHLHHEDLATWIGPELRLRQVAAGCLYEGHLANTWPNACHLIDIRLDDAGRPTGYRVRLRGYSDRNKGFWHDDASLYSAAPAGILDWETGLSTPPPPATRPSPGIFVGRDTELQALRDALLPAAGPSRPTAISALHGMPGAGKSYLAQHFVDLHGAQFPGGILRLVLEPDEDRSPDPLAQALRGQIADRLKLPASVQRGADPLLDRLLQPRTLLHIENVDAEPAARGVALLARRLPGVALVVSARYQGLEREPGWTGIHITPFTPASSLELFEKELGRAPRDAREREALRTLAGELGHLPLALHLAASALREGDFTPDTFLEDLRRRRLDLAPGLRDDPRANLRKTFELSLSLLRRHLERDGLDADELMAGFFALGHAPVAGFGRALGATIAGLSRLSFSQLTAAARKLSLLMALPWEERNDDAWRVHPLLAERLREDSDGREVLSRMTEWFIERLQPTHAKEQAPQGQRWPEVHAEHEALAFWLMQVLERSPEDVVRVERAGSEYAIHAGQSHAWESFLTRALDTHEDANARSNLLWTLAHVAMRGGELEKALNVAAEKERIDRARGDDKEVAIARSCRADILEARGELKEALRILQEEMLPLFEKLDDMRSRAVTKGKIADILEARGELEEALRIRKEEALPVFEKLGDVRSSAVTKGKIADIQQARGELEEALRIRKEEQLPVYEKLGDVRSSAVTKGKIADIQQARGELEEALRIRKEEELPVYERLGAARDVVVCRTRIALVLLARGQEDDRRVAAKHLSDALDAARRMQLPEAKIILQIQQHHGLN</sequence>
<accession>A0A0K1ELB0</accession>
<dbReference type="Gene3D" id="1.25.40.10">
    <property type="entry name" value="Tetratricopeptide repeat domain"/>
    <property type="match status" value="1"/>
</dbReference>
<dbReference type="InterPro" id="IPR004843">
    <property type="entry name" value="Calcineurin-like_PHP"/>
</dbReference>
<dbReference type="InterPro" id="IPR011990">
    <property type="entry name" value="TPR-like_helical_dom_sf"/>
</dbReference>